<name>A0A1X6MYK7_9APHY</name>
<dbReference type="AlphaFoldDB" id="A0A1X6MYK7"/>
<evidence type="ECO:0000313" key="3">
    <source>
        <dbReference type="Proteomes" id="UP000194127"/>
    </source>
</evidence>
<keyword evidence="1" id="KW-0472">Membrane</keyword>
<keyword evidence="3" id="KW-1185">Reference proteome</keyword>
<dbReference type="Proteomes" id="UP000194127">
    <property type="component" value="Unassembled WGS sequence"/>
</dbReference>
<protein>
    <recommendedName>
        <fullName evidence="4">Transmembrane protein</fullName>
    </recommendedName>
</protein>
<feature type="transmembrane region" description="Helical" evidence="1">
    <location>
        <begin position="15"/>
        <end position="35"/>
    </location>
</feature>
<evidence type="ECO:0000256" key="1">
    <source>
        <dbReference type="SAM" id="Phobius"/>
    </source>
</evidence>
<evidence type="ECO:0000313" key="2">
    <source>
        <dbReference type="EMBL" id="OSX61437.1"/>
    </source>
</evidence>
<evidence type="ECO:0008006" key="4">
    <source>
        <dbReference type="Google" id="ProtNLM"/>
    </source>
</evidence>
<keyword evidence="1" id="KW-1133">Transmembrane helix</keyword>
<organism evidence="2 3">
    <name type="scientific">Postia placenta MAD-698-R-SB12</name>
    <dbReference type="NCBI Taxonomy" id="670580"/>
    <lineage>
        <taxon>Eukaryota</taxon>
        <taxon>Fungi</taxon>
        <taxon>Dikarya</taxon>
        <taxon>Basidiomycota</taxon>
        <taxon>Agaricomycotina</taxon>
        <taxon>Agaricomycetes</taxon>
        <taxon>Polyporales</taxon>
        <taxon>Adustoporiaceae</taxon>
        <taxon>Rhodonia</taxon>
    </lineage>
</organism>
<dbReference type="GeneID" id="36330747"/>
<accession>A0A1X6MYK7</accession>
<dbReference type="EMBL" id="KZ110598">
    <property type="protein sequence ID" value="OSX61437.1"/>
    <property type="molecule type" value="Genomic_DNA"/>
</dbReference>
<reference evidence="2 3" key="1">
    <citation type="submission" date="2017-04" db="EMBL/GenBank/DDBJ databases">
        <title>Genome Sequence of the Model Brown-Rot Fungus Postia placenta SB12.</title>
        <authorList>
            <consortium name="DOE Joint Genome Institute"/>
            <person name="Gaskell J."/>
            <person name="Kersten P."/>
            <person name="Larrondo L.F."/>
            <person name="Canessa P."/>
            <person name="Martinez D."/>
            <person name="Hibbett D."/>
            <person name="Schmoll M."/>
            <person name="Kubicek C.P."/>
            <person name="Martinez A.T."/>
            <person name="Yadav J."/>
            <person name="Master E."/>
            <person name="Magnuson J.K."/>
            <person name="James T."/>
            <person name="Yaver D."/>
            <person name="Berka R."/>
            <person name="Labutti K."/>
            <person name="Lipzen A."/>
            <person name="Aerts A."/>
            <person name="Barry K."/>
            <person name="Henrissat B."/>
            <person name="Blanchette R."/>
            <person name="Grigoriev I."/>
            <person name="Cullen D."/>
        </authorList>
    </citation>
    <scope>NUCLEOTIDE SEQUENCE [LARGE SCALE GENOMIC DNA]</scope>
    <source>
        <strain evidence="2 3">MAD-698-R-SB12</strain>
    </source>
</reference>
<dbReference type="OrthoDB" id="10302679at2759"/>
<proteinExistence type="predicted"/>
<dbReference type="RefSeq" id="XP_024338231.1">
    <property type="nucleotide sequence ID" value="XM_024485798.1"/>
</dbReference>
<gene>
    <name evidence="2" type="ORF">POSPLADRAFT_1145420</name>
</gene>
<sequence>MSSESSSLSAEQISIAWYGWIGTQISNAAFGFAAIRVYAINGLRWKMAAVVMVLGLVPVSQNIYIISVTSLMYTPDSCTLWTSLTFASTIESILISQVCLVLSNLLVVVATWYAARSRGTIASSDGGGSLMTILIRDGIAHFASFPRFASRIIGNMGEMLESSPLAFEDDLDHQETDLDDTINSESSNHLYFGEEPSPGADERGLVPLAEEASSEHGACDNVVDEEEITVISNNILDREQSKPVFPIDIRAVK</sequence>
<keyword evidence="1" id="KW-0812">Transmembrane</keyword>
<feature type="transmembrane region" description="Helical" evidence="1">
    <location>
        <begin position="93"/>
        <end position="115"/>
    </location>
</feature>
<feature type="transmembrane region" description="Helical" evidence="1">
    <location>
        <begin position="47"/>
        <end position="73"/>
    </location>
</feature>